<dbReference type="GO" id="GO:0005886">
    <property type="term" value="C:plasma membrane"/>
    <property type="evidence" value="ECO:0007669"/>
    <property type="project" value="UniProtKB-SubCell"/>
</dbReference>
<name>A0A1L7I6A5_9FLAO</name>
<dbReference type="InterPro" id="IPR002797">
    <property type="entry name" value="Polysacc_synth"/>
</dbReference>
<keyword evidence="2" id="KW-1003">Cell membrane</keyword>
<comment type="subcellular location">
    <subcellularLocation>
        <location evidence="1">Cell membrane</location>
        <topology evidence="1">Multi-pass membrane protein</topology>
    </subcellularLocation>
</comment>
<organism evidence="6 7">
    <name type="scientific">Christiangramia flava JLT2011</name>
    <dbReference type="NCBI Taxonomy" id="1229726"/>
    <lineage>
        <taxon>Bacteria</taxon>
        <taxon>Pseudomonadati</taxon>
        <taxon>Bacteroidota</taxon>
        <taxon>Flavobacteriia</taxon>
        <taxon>Flavobacteriales</taxon>
        <taxon>Flavobacteriaceae</taxon>
        <taxon>Christiangramia</taxon>
    </lineage>
</organism>
<dbReference type="Proteomes" id="UP000186230">
    <property type="component" value="Chromosome"/>
</dbReference>
<keyword evidence="4" id="KW-1133">Transmembrane helix</keyword>
<dbReference type="PANTHER" id="PTHR30250:SF11">
    <property type="entry name" value="O-ANTIGEN TRANSPORTER-RELATED"/>
    <property type="match status" value="1"/>
</dbReference>
<evidence type="ECO:0000256" key="4">
    <source>
        <dbReference type="ARBA" id="ARBA00022989"/>
    </source>
</evidence>
<dbReference type="InterPro" id="IPR050833">
    <property type="entry name" value="Poly_Biosynth_Transport"/>
</dbReference>
<proteinExistence type="predicted"/>
<dbReference type="CDD" id="cd12082">
    <property type="entry name" value="MATE_like"/>
    <property type="match status" value="1"/>
</dbReference>
<reference evidence="6 7" key="1">
    <citation type="submission" date="2016-07" db="EMBL/GenBank/DDBJ databases">
        <title>Multi-omics approach to identify versatile polysaccharide utilization systems of a marine flavobacterium Gramella flava.</title>
        <authorList>
            <person name="Tang K."/>
        </authorList>
    </citation>
    <scope>NUCLEOTIDE SEQUENCE [LARGE SCALE GENOMIC DNA]</scope>
    <source>
        <strain evidence="6 7">JLT2011</strain>
    </source>
</reference>
<evidence type="ECO:0000256" key="1">
    <source>
        <dbReference type="ARBA" id="ARBA00004651"/>
    </source>
</evidence>
<dbReference type="RefSeq" id="WP_083644396.1">
    <property type="nucleotide sequence ID" value="NZ_AMRU01000012.1"/>
</dbReference>
<dbReference type="EMBL" id="CP016359">
    <property type="protein sequence ID" value="APU68655.1"/>
    <property type="molecule type" value="Genomic_DNA"/>
</dbReference>
<gene>
    <name evidence="6" type="ORF">GRFL_1931</name>
</gene>
<dbReference type="KEGG" id="gfl:GRFL_1931"/>
<protein>
    <submittedName>
        <fullName evidence="6">O-antigen flippase Wzx</fullName>
    </submittedName>
</protein>
<keyword evidence="7" id="KW-1185">Reference proteome</keyword>
<accession>A0A1L7I6A5</accession>
<sequence>MIKIDTLFIKIKGYVDRGGQRSSLAKRNIIGSFGLKFFDIVFEFALVPLSLSYLTQTSYGVWLTIYSLINWFNFFDLGMSHGYRNKMAIALGKGDVELAKSYTSTIYFTIGFISTLFLILGLFIVEIINWRNILNVSNVSEHVLKTIMDLMIIYLSVNLTFRVISSIFLAKQMPVMSGMINTATKLFIFIGLGLLLMFSEDSDLISYASLYLFTPIFVLTILSIYFYTHEYRELVPSWNNFDKNLIGDLLGLGGKFFVIQIGMTILFMSDNLIISKILGPAEVTPYQIANKYFGVALMIFTILMSPFWSAITDAYIKKDLRWIKNLIKKLNYGWMSVCIMVLIMFIFYNPVLKLWVGNKINIPVLLACQWAIFVILQTLNQIYTYFLNGTGKLALQMWSNLFTVILNIPLSIYFAKNLGLGSTGVILATNISILLYVILRKIQYHKIINGTAKGVWAS</sequence>
<evidence type="ECO:0000313" key="6">
    <source>
        <dbReference type="EMBL" id="APU68655.1"/>
    </source>
</evidence>
<dbReference type="Pfam" id="PF01943">
    <property type="entry name" value="Polysacc_synt"/>
    <property type="match status" value="1"/>
</dbReference>
<dbReference type="AlphaFoldDB" id="A0A1L7I6A5"/>
<keyword evidence="5" id="KW-0472">Membrane</keyword>
<evidence type="ECO:0000256" key="2">
    <source>
        <dbReference type="ARBA" id="ARBA00022475"/>
    </source>
</evidence>
<evidence type="ECO:0000313" key="7">
    <source>
        <dbReference type="Proteomes" id="UP000186230"/>
    </source>
</evidence>
<evidence type="ECO:0000256" key="5">
    <source>
        <dbReference type="ARBA" id="ARBA00023136"/>
    </source>
</evidence>
<evidence type="ECO:0000256" key="3">
    <source>
        <dbReference type="ARBA" id="ARBA00022692"/>
    </source>
</evidence>
<dbReference type="STRING" id="1229726.GRFL_1931"/>
<dbReference type="PANTHER" id="PTHR30250">
    <property type="entry name" value="PST FAMILY PREDICTED COLANIC ACID TRANSPORTER"/>
    <property type="match status" value="1"/>
</dbReference>
<keyword evidence="3" id="KW-0812">Transmembrane</keyword>
<dbReference type="OrthoDB" id="512217at2"/>